<dbReference type="RefSeq" id="WP_190608784.1">
    <property type="nucleotide sequence ID" value="NZ_CP021056.1"/>
</dbReference>
<dbReference type="NCBIfam" id="NF041061">
    <property type="entry name" value="DpdD"/>
    <property type="match status" value="1"/>
</dbReference>
<protein>
    <recommendedName>
        <fullName evidence="3">TgtA5 cluster protein 3</fullName>
    </recommendedName>
</protein>
<evidence type="ECO:0008006" key="3">
    <source>
        <dbReference type="Google" id="ProtNLM"/>
    </source>
</evidence>
<reference evidence="1" key="1">
    <citation type="submission" date="2017-04" db="EMBL/GenBank/DDBJ databases">
        <title>Genome deletions in a multicellular cyanobacterial endosymbiont for morphological adaptation in marine diatoms.</title>
        <authorList>
            <person name="Wang Y."/>
            <person name="Gao H."/>
            <person name="Li R."/>
            <person name="Xu X."/>
        </authorList>
    </citation>
    <scope>NUCLEOTIDE SEQUENCE</scope>
    <source>
        <strain evidence="1">FACHB 800</strain>
    </source>
</reference>
<accession>A0A975Y719</accession>
<dbReference type="InterPro" id="IPR049807">
    <property type="entry name" value="DpdD-like"/>
</dbReference>
<dbReference type="EMBL" id="CP021056">
    <property type="protein sequence ID" value="QXE25876.1"/>
    <property type="molecule type" value="Genomic_DNA"/>
</dbReference>
<evidence type="ECO:0000313" key="1">
    <source>
        <dbReference type="EMBL" id="QXE25876.1"/>
    </source>
</evidence>
<dbReference type="KEGG" id="rsin:B6N60_04596"/>
<dbReference type="AlphaFoldDB" id="A0A975Y719"/>
<sequence length="762" mass="86081">MSNPSNTDVRRFLEQFFGAGNQLDLGKIERGEGNHAKIRPWVERLTQAEPQPTVLPRWREGGVDWYGIAQSQRQLRSLSEELMAFVGPTYSTFRGQRSQLNLQDPVELAIHEFTGGAAVKLTGQATVIWEALEQMRRVSDRRLKRVVEIPLPTGRVLRDFYMALQAGDRVSAEKSLQYLLDQHRLDALNLLFLRVQLLAELQQWNELLNLLESTNLLQVRRSFAVTQALLQAVYRTHLQHFEENNALTSAVAYFREVIFPRYSNLFAVRAGSKLPEVLKLFMLLAVGGESPQPALRDELLAIPGVEESDRHYLQKLAALLPDIVPPELEKHIEWDAGELQRAEQLCKDGDFDQAFSLLCDAPSSKEKVRLLLQCAYELGTLAVEKAALQAFDALTDDEQTALLKVRWNRNFLTQLSGSQEDTPTDTPTAETVPTNWLEWLLQLDKDPNWERALHTAYQGSAEWDVTSLLTQPQAVAEFDQLLDQVGSKAESVLHNALPHLLAFFQKDEQFPRSEFLILYHSLLILLVISTHGGDADLILFNDLAIALLTLGIDAGIYSAILDHAWELWHRYNSPKKVDWMLDLLDLLVLYPCAAPQRREQLLFTVAESLRRFAGRIDETQWGIFRSLVKDLNLQASLPNLLGEQASLVEPSIEVEANIFQKLKGKSILIYTLTESAALRVKSILEAACQEVTVYLSHDKGGNDRLRQWVRNSDIVVMVTASAKHAATGFIEAHRPSQLAPILLVNSKGRASMLRVIREYLVG</sequence>
<gene>
    <name evidence="1" type="ORF">B6N60_04596</name>
</gene>
<name>A0A975Y719_9NOST</name>
<organism evidence="1 2">
    <name type="scientific">Richelia sinica FACHB-800</name>
    <dbReference type="NCBI Taxonomy" id="1357546"/>
    <lineage>
        <taxon>Bacteria</taxon>
        <taxon>Bacillati</taxon>
        <taxon>Cyanobacteriota</taxon>
        <taxon>Cyanophyceae</taxon>
        <taxon>Nostocales</taxon>
        <taxon>Nostocaceae</taxon>
        <taxon>Richelia</taxon>
    </lineage>
</organism>
<evidence type="ECO:0000313" key="2">
    <source>
        <dbReference type="Proteomes" id="UP000683511"/>
    </source>
</evidence>
<dbReference type="Proteomes" id="UP000683511">
    <property type="component" value="Chromosome"/>
</dbReference>
<keyword evidence="2" id="KW-1185">Reference proteome</keyword>
<proteinExistence type="predicted"/>